<keyword evidence="1" id="KW-0805">Transcription regulation</keyword>
<dbReference type="Proteomes" id="UP000199482">
    <property type="component" value="Chromosome I"/>
</dbReference>
<dbReference type="InterPro" id="IPR018062">
    <property type="entry name" value="HTH_AraC-typ_CS"/>
</dbReference>
<dbReference type="EMBL" id="SODL02000002">
    <property type="protein sequence ID" value="MCP2367491.1"/>
    <property type="molecule type" value="Genomic_DNA"/>
</dbReference>
<sequence length="319" mass="34941">MTALARSSFETNAPEEARQAFAPLVPRLEFGRVDPDTFRVWIQARSVSGFSIVDYAFGAPTSVAGGADEVLVVSARGRNVDIRYGRESVDSRRPYINAADGVSGRWDELQARGTVLDRGRLEGVARTISGQPIDRIEPVELAARTPELGRRWDDAVARVRRAMLVAPESFADPVVEEAAFHHLALTYLAAFQLAWPGPDGRHVSIDARSRTVRAAIDHMHAHAASPLTVQQVAAAVHVSPRGLHAAFVSELGRSPSEVLRDIRLTGVRDELRFADPIDGIGAIARRWGFVHLSRFAEAYERAYGELPSATRPTRRRAAA</sequence>
<dbReference type="PROSITE" id="PS00041">
    <property type="entry name" value="HTH_ARAC_FAMILY_1"/>
    <property type="match status" value="1"/>
</dbReference>
<dbReference type="AlphaFoldDB" id="A0A1H1LAT9"/>
<keyword evidence="3" id="KW-0804">Transcription</keyword>
<dbReference type="SMART" id="SM00342">
    <property type="entry name" value="HTH_ARAC"/>
    <property type="match status" value="1"/>
</dbReference>
<dbReference type="EMBL" id="LT629755">
    <property type="protein sequence ID" value="SDR71432.1"/>
    <property type="molecule type" value="Genomic_DNA"/>
</dbReference>
<dbReference type="InterPro" id="IPR009057">
    <property type="entry name" value="Homeodomain-like_sf"/>
</dbReference>
<protein>
    <submittedName>
        <fullName evidence="5">AraC-like DNA-binding protein</fullName>
    </submittedName>
    <submittedName>
        <fullName evidence="6">Helix-turn-helix domain-containing protein</fullName>
    </submittedName>
</protein>
<dbReference type="GO" id="GO:0043565">
    <property type="term" value="F:sequence-specific DNA binding"/>
    <property type="evidence" value="ECO:0007669"/>
    <property type="project" value="InterPro"/>
</dbReference>
<dbReference type="PANTHER" id="PTHR46796">
    <property type="entry name" value="HTH-TYPE TRANSCRIPTIONAL ACTIVATOR RHAS-RELATED"/>
    <property type="match status" value="1"/>
</dbReference>
<evidence type="ECO:0000256" key="2">
    <source>
        <dbReference type="ARBA" id="ARBA00023125"/>
    </source>
</evidence>
<dbReference type="InterPro" id="IPR050204">
    <property type="entry name" value="AraC_XylS_family_regulators"/>
</dbReference>
<dbReference type="GO" id="GO:0003700">
    <property type="term" value="F:DNA-binding transcription factor activity"/>
    <property type="evidence" value="ECO:0007669"/>
    <property type="project" value="InterPro"/>
</dbReference>
<dbReference type="OrthoDB" id="5464689at2"/>
<evidence type="ECO:0000313" key="8">
    <source>
        <dbReference type="Proteomes" id="UP000893823"/>
    </source>
</evidence>
<reference evidence="5" key="3">
    <citation type="submission" date="2022-06" db="EMBL/GenBank/DDBJ databases">
        <title>Genomic Encyclopedia of Type Strains, Phase III (KMG-III): the genomes of soil and plant-associated and newly described type strains.</title>
        <authorList>
            <person name="Whitman W."/>
        </authorList>
    </citation>
    <scope>NUCLEOTIDE SEQUENCE</scope>
    <source>
        <strain evidence="5">CPCC 202695</strain>
    </source>
</reference>
<dbReference type="PANTHER" id="PTHR46796:SF12">
    <property type="entry name" value="HTH-TYPE DNA-BINDING TRANSCRIPTIONAL ACTIVATOR EUTR"/>
    <property type="match status" value="1"/>
</dbReference>
<feature type="domain" description="HTH araC/xylS-type" evidence="4">
    <location>
        <begin position="213"/>
        <end position="313"/>
    </location>
</feature>
<reference evidence="6" key="1">
    <citation type="submission" date="2016-10" db="EMBL/GenBank/DDBJ databases">
        <authorList>
            <person name="de Groot N.N."/>
        </authorList>
    </citation>
    <scope>NUCLEOTIDE SEQUENCE [LARGE SCALE GENOMIC DNA]</scope>
    <source>
        <strain evidence="6">CPCC 202695</strain>
    </source>
</reference>
<gene>
    <name evidence="5" type="ORF">BCL57_001645</name>
    <name evidence="6" type="ORF">SAMN04489721_0056</name>
</gene>
<evidence type="ECO:0000313" key="6">
    <source>
        <dbReference type="EMBL" id="SDR71432.1"/>
    </source>
</evidence>
<name>A0A1H1LAT9_9MICO</name>
<evidence type="ECO:0000256" key="3">
    <source>
        <dbReference type="ARBA" id="ARBA00023163"/>
    </source>
</evidence>
<evidence type="ECO:0000313" key="7">
    <source>
        <dbReference type="Proteomes" id="UP000199482"/>
    </source>
</evidence>
<dbReference type="PROSITE" id="PS01124">
    <property type="entry name" value="HTH_ARAC_FAMILY_2"/>
    <property type="match status" value="1"/>
</dbReference>
<dbReference type="STRING" id="589382.SAMN04489721_0056"/>
<dbReference type="Pfam" id="PF12833">
    <property type="entry name" value="HTH_18"/>
    <property type="match status" value="1"/>
</dbReference>
<evidence type="ECO:0000259" key="4">
    <source>
        <dbReference type="PROSITE" id="PS01124"/>
    </source>
</evidence>
<dbReference type="Proteomes" id="UP000893823">
    <property type="component" value="Unassembled WGS sequence"/>
</dbReference>
<accession>A0A1H1LAT9</accession>
<evidence type="ECO:0000256" key="1">
    <source>
        <dbReference type="ARBA" id="ARBA00023015"/>
    </source>
</evidence>
<evidence type="ECO:0000313" key="5">
    <source>
        <dbReference type="EMBL" id="MCP2367491.1"/>
    </source>
</evidence>
<dbReference type="RefSeq" id="WP_092668296.1">
    <property type="nucleotide sequence ID" value="NZ_BMDN01000002.1"/>
</dbReference>
<keyword evidence="8" id="KW-1185">Reference proteome</keyword>
<reference evidence="7" key="2">
    <citation type="submission" date="2016-10" db="EMBL/GenBank/DDBJ databases">
        <authorList>
            <person name="Varghese N."/>
            <person name="Submissions S."/>
        </authorList>
    </citation>
    <scope>NUCLEOTIDE SEQUENCE [LARGE SCALE GENOMIC DNA]</scope>
    <source>
        <strain evidence="7">CPCC 202695</strain>
    </source>
</reference>
<proteinExistence type="predicted"/>
<dbReference type="Gene3D" id="1.10.10.60">
    <property type="entry name" value="Homeodomain-like"/>
    <property type="match status" value="1"/>
</dbReference>
<dbReference type="InterPro" id="IPR018060">
    <property type="entry name" value="HTH_AraC"/>
</dbReference>
<organism evidence="6 7">
    <name type="scientific">Agromyces flavus</name>
    <dbReference type="NCBI Taxonomy" id="589382"/>
    <lineage>
        <taxon>Bacteria</taxon>
        <taxon>Bacillati</taxon>
        <taxon>Actinomycetota</taxon>
        <taxon>Actinomycetes</taxon>
        <taxon>Micrococcales</taxon>
        <taxon>Microbacteriaceae</taxon>
        <taxon>Agromyces</taxon>
    </lineage>
</organism>
<dbReference type="SUPFAM" id="SSF46689">
    <property type="entry name" value="Homeodomain-like"/>
    <property type="match status" value="1"/>
</dbReference>
<keyword evidence="2" id="KW-0238">DNA-binding</keyword>